<dbReference type="OrthoDB" id="202059at2759"/>
<keyword evidence="1" id="KW-0812">Transmembrane</keyword>
<feature type="signal peptide" evidence="2">
    <location>
        <begin position="1"/>
        <end position="18"/>
    </location>
</feature>
<dbReference type="Proteomes" id="UP000095751">
    <property type="component" value="Unassembled WGS sequence"/>
</dbReference>
<dbReference type="AlphaFoldDB" id="A0A1E7FC11"/>
<organism evidence="3 4">
    <name type="scientific">Fragilariopsis cylindrus CCMP1102</name>
    <dbReference type="NCBI Taxonomy" id="635003"/>
    <lineage>
        <taxon>Eukaryota</taxon>
        <taxon>Sar</taxon>
        <taxon>Stramenopiles</taxon>
        <taxon>Ochrophyta</taxon>
        <taxon>Bacillariophyta</taxon>
        <taxon>Bacillariophyceae</taxon>
        <taxon>Bacillariophycidae</taxon>
        <taxon>Bacillariales</taxon>
        <taxon>Bacillariaceae</taxon>
        <taxon>Fragilariopsis</taxon>
    </lineage>
</organism>
<keyword evidence="4" id="KW-1185">Reference proteome</keyword>
<keyword evidence="2" id="KW-0732">Signal</keyword>
<name>A0A1E7FC11_9STRA</name>
<protein>
    <submittedName>
        <fullName evidence="3">Uncharacterized protein</fullName>
    </submittedName>
</protein>
<sequence length="220" mass="23500">MAPLKLVFLAITASVAVAFTPSTSRVQKVTSSTQLYEDFGFDFAEQTYENQPDLLKGEQEYKQYMNIVKEDNMLNKKYNAIGRVRELELLQATIDNGLLSKLEKNGLDLKTIEQLLPLLEQYGLLSVAANNQQLIVNLAAPLLIEGAPILLPVVAGALDIGPTAFFAAAAALAGADYALFANNVNIPFVGLSAGFYLGLLLVPLSAVLAGAGIALGSLKK</sequence>
<evidence type="ECO:0000256" key="1">
    <source>
        <dbReference type="SAM" id="Phobius"/>
    </source>
</evidence>
<proteinExistence type="predicted"/>
<keyword evidence="1" id="KW-0472">Membrane</keyword>
<evidence type="ECO:0000256" key="2">
    <source>
        <dbReference type="SAM" id="SignalP"/>
    </source>
</evidence>
<dbReference type="EMBL" id="KV784359">
    <property type="protein sequence ID" value="OEU15697.1"/>
    <property type="molecule type" value="Genomic_DNA"/>
</dbReference>
<feature type="chain" id="PRO_5009192941" evidence="2">
    <location>
        <begin position="19"/>
        <end position="220"/>
    </location>
</feature>
<evidence type="ECO:0000313" key="3">
    <source>
        <dbReference type="EMBL" id="OEU15697.1"/>
    </source>
</evidence>
<gene>
    <name evidence="3" type="ORF">FRACYDRAFT_269460</name>
</gene>
<dbReference type="InParanoid" id="A0A1E7FC11"/>
<dbReference type="KEGG" id="fcy:FRACYDRAFT_269460"/>
<reference evidence="3 4" key="1">
    <citation type="submission" date="2016-09" db="EMBL/GenBank/DDBJ databases">
        <title>Extensive genetic diversity and differential bi-allelic expression allows diatom success in the polar Southern Ocean.</title>
        <authorList>
            <consortium name="DOE Joint Genome Institute"/>
            <person name="Mock T."/>
            <person name="Otillar R.P."/>
            <person name="Strauss J."/>
            <person name="Dupont C."/>
            <person name="Frickenhaus S."/>
            <person name="Maumus F."/>
            <person name="Mcmullan M."/>
            <person name="Sanges R."/>
            <person name="Schmutz J."/>
            <person name="Toseland A."/>
            <person name="Valas R."/>
            <person name="Veluchamy A."/>
            <person name="Ward B.J."/>
            <person name="Allen A."/>
            <person name="Barry K."/>
            <person name="Falciatore A."/>
            <person name="Ferrante M."/>
            <person name="Fortunato A.E."/>
            <person name="Gloeckner G."/>
            <person name="Gruber A."/>
            <person name="Hipkin R."/>
            <person name="Janech M."/>
            <person name="Kroth P."/>
            <person name="Leese F."/>
            <person name="Lindquist E."/>
            <person name="Lyon B.R."/>
            <person name="Martin J."/>
            <person name="Mayer C."/>
            <person name="Parker M."/>
            <person name="Quesneville H."/>
            <person name="Raymond J."/>
            <person name="Uhlig C."/>
            <person name="Valentin K.U."/>
            <person name="Worden A.Z."/>
            <person name="Armbrust E.V."/>
            <person name="Bowler C."/>
            <person name="Green B."/>
            <person name="Moulton V."/>
            <person name="Van Oosterhout C."/>
            <person name="Grigoriev I."/>
        </authorList>
    </citation>
    <scope>NUCLEOTIDE SEQUENCE [LARGE SCALE GENOMIC DNA]</scope>
    <source>
        <strain evidence="3 4">CCMP1102</strain>
    </source>
</reference>
<feature type="transmembrane region" description="Helical" evidence="1">
    <location>
        <begin position="195"/>
        <end position="218"/>
    </location>
</feature>
<evidence type="ECO:0000313" key="4">
    <source>
        <dbReference type="Proteomes" id="UP000095751"/>
    </source>
</evidence>
<keyword evidence="1" id="KW-1133">Transmembrane helix</keyword>
<accession>A0A1E7FC11</accession>